<evidence type="ECO:0000256" key="1">
    <source>
        <dbReference type="SAM" id="Coils"/>
    </source>
</evidence>
<keyword evidence="3" id="KW-1185">Reference proteome</keyword>
<keyword evidence="1" id="KW-0175">Coiled coil</keyword>
<gene>
    <name evidence="2" type="ORF">QE152_g26183</name>
</gene>
<dbReference type="AlphaFoldDB" id="A0AAW1JZF4"/>
<comment type="caution">
    <text evidence="2">The sequence shown here is derived from an EMBL/GenBank/DDBJ whole genome shotgun (WGS) entry which is preliminary data.</text>
</comment>
<evidence type="ECO:0000313" key="3">
    <source>
        <dbReference type="Proteomes" id="UP001458880"/>
    </source>
</evidence>
<protein>
    <recommendedName>
        <fullName evidence="4">Transposase</fullName>
    </recommendedName>
</protein>
<evidence type="ECO:0000313" key="2">
    <source>
        <dbReference type="EMBL" id="KAK9710199.1"/>
    </source>
</evidence>
<dbReference type="EMBL" id="JASPKY010000297">
    <property type="protein sequence ID" value="KAK9710199.1"/>
    <property type="molecule type" value="Genomic_DNA"/>
</dbReference>
<reference evidence="2 3" key="1">
    <citation type="journal article" date="2024" name="BMC Genomics">
        <title>De novo assembly and annotation of Popillia japonica's genome with initial clues to its potential as an invasive pest.</title>
        <authorList>
            <person name="Cucini C."/>
            <person name="Boschi S."/>
            <person name="Funari R."/>
            <person name="Cardaioli E."/>
            <person name="Iannotti N."/>
            <person name="Marturano G."/>
            <person name="Paoli F."/>
            <person name="Bruttini M."/>
            <person name="Carapelli A."/>
            <person name="Frati F."/>
            <person name="Nardi F."/>
        </authorList>
    </citation>
    <scope>NUCLEOTIDE SEQUENCE [LARGE SCALE GENOMIC DNA]</scope>
    <source>
        <strain evidence="2">DMR45628</strain>
    </source>
</reference>
<feature type="coiled-coil region" evidence="1">
    <location>
        <begin position="386"/>
        <end position="423"/>
    </location>
</feature>
<accession>A0AAW1JZF4</accession>
<proteinExistence type="predicted"/>
<organism evidence="2 3">
    <name type="scientific">Popillia japonica</name>
    <name type="common">Japanese beetle</name>
    <dbReference type="NCBI Taxonomy" id="7064"/>
    <lineage>
        <taxon>Eukaryota</taxon>
        <taxon>Metazoa</taxon>
        <taxon>Ecdysozoa</taxon>
        <taxon>Arthropoda</taxon>
        <taxon>Hexapoda</taxon>
        <taxon>Insecta</taxon>
        <taxon>Pterygota</taxon>
        <taxon>Neoptera</taxon>
        <taxon>Endopterygota</taxon>
        <taxon>Coleoptera</taxon>
        <taxon>Polyphaga</taxon>
        <taxon>Scarabaeiformia</taxon>
        <taxon>Scarabaeidae</taxon>
        <taxon>Rutelinae</taxon>
        <taxon>Popillia</taxon>
    </lineage>
</organism>
<dbReference type="Proteomes" id="UP001458880">
    <property type="component" value="Unassembled WGS sequence"/>
</dbReference>
<sequence>MALSDFCNENSIELVALYPNATQILQPMDVALFHPLKESWKKAVYSFRIRNAGLPLKKDNFCPILREALTNIIPDILKNGFRHCGLCPFDANALDYKQLPTGGQNLTNETRPSNLKILEHLVFFEQNIPPEKETWIGVLEDNSLFYFWKKIKDTIADNNIPPEKETWIGVLEDNSLFYFWKKIKDTIADNRNDKNTNSVSLSDNIDNDLSIISSIVDHQKEIALFDVGLPENVISDDLSIISSIVDHQKEIALFDVGLPENVISDESECMYELTNTGELVKISTNGNNAPSISASAQSVEIIVESEMQDRVNDEEKAIEERKVLEETRQVKKKVQEQETTIIEQFPTPFKKSLFWPSTATTSKCQKRKSKEKTPAVATSGEWRQYFAKKENEKADKIKKIEENKRKREEKKEAQKASKGINKNYKKNKITVTDSVSSWYCRICEDEAELDMIQCISCKSWVYYRALTILIVSALCSPPHTLTTLILSALQVYYRVNFGVSSQGTLDWYNKWGRWRLRGGTHADVTMITSKTVSPSVTPSWRRPVGGVIHP</sequence>
<evidence type="ECO:0008006" key="4">
    <source>
        <dbReference type="Google" id="ProtNLM"/>
    </source>
</evidence>
<name>A0AAW1JZF4_POPJA</name>